<dbReference type="AlphaFoldDB" id="A0A3G4V9Q3"/>
<sequence>MKLDFGVLFRSVLAYLRVSLGMMALLLALSSPLLIPLISSMEICSSKKALLSGAMIFGVPEVATIVALCLLGKERLQQIRSWFVRHLLKLKPSRHSTRLSYYMGLLLMVVAGPVMNIVLFYFPTFGVDWIEYRKVIALACDITFVAAIFIAGEQLWRKIEAIFRFEPTTTPH</sequence>
<dbReference type="RefSeq" id="WP_124940480.1">
    <property type="nucleotide sequence ID" value="NZ_CP033577.1"/>
</dbReference>
<gene>
    <name evidence="2" type="ORF">ECB94_09290</name>
</gene>
<protein>
    <submittedName>
        <fullName evidence="2">Transporter suffix domain-containing protein</fullName>
    </submittedName>
</protein>
<organism evidence="2 3">
    <name type="scientific">Vibrio mediterranei</name>
    <dbReference type="NCBI Taxonomy" id="689"/>
    <lineage>
        <taxon>Bacteria</taxon>
        <taxon>Pseudomonadati</taxon>
        <taxon>Pseudomonadota</taxon>
        <taxon>Gammaproteobacteria</taxon>
        <taxon>Vibrionales</taxon>
        <taxon>Vibrionaceae</taxon>
        <taxon>Vibrio</taxon>
    </lineage>
</organism>
<reference evidence="2 3" key="1">
    <citation type="submission" date="2018-11" db="EMBL/GenBank/DDBJ databases">
        <title>Complete Genome Sequence of Vbrio mediterranei 117-T6: a Potential Pathogen Bacteria Isolated from the Conchocelis of Pyropia.</title>
        <authorList>
            <person name="Liu Q."/>
        </authorList>
    </citation>
    <scope>NUCLEOTIDE SEQUENCE [LARGE SCALE GENOMIC DNA]</scope>
    <source>
        <strain evidence="2 3">117-T6</strain>
    </source>
</reference>
<keyword evidence="1" id="KW-1133">Transmembrane helix</keyword>
<accession>A0A3G4V9Q3</accession>
<dbReference type="EMBL" id="CP033577">
    <property type="protein sequence ID" value="AYV21450.1"/>
    <property type="molecule type" value="Genomic_DNA"/>
</dbReference>
<keyword evidence="1" id="KW-0472">Membrane</keyword>
<keyword evidence="1" id="KW-0812">Transmembrane</keyword>
<dbReference type="NCBIfam" id="NF033684">
    <property type="entry name" value="suffix_2_RND"/>
    <property type="match status" value="1"/>
</dbReference>
<feature type="transmembrane region" description="Helical" evidence="1">
    <location>
        <begin position="12"/>
        <end position="38"/>
    </location>
</feature>
<feature type="transmembrane region" description="Helical" evidence="1">
    <location>
        <begin position="135"/>
        <end position="156"/>
    </location>
</feature>
<dbReference type="InterPro" id="IPR047961">
    <property type="entry name" value="Transp_suffix-like"/>
</dbReference>
<proteinExistence type="predicted"/>
<evidence type="ECO:0000313" key="3">
    <source>
        <dbReference type="Proteomes" id="UP000279760"/>
    </source>
</evidence>
<evidence type="ECO:0000256" key="1">
    <source>
        <dbReference type="SAM" id="Phobius"/>
    </source>
</evidence>
<feature type="transmembrane region" description="Helical" evidence="1">
    <location>
        <begin position="50"/>
        <end position="71"/>
    </location>
</feature>
<dbReference type="Proteomes" id="UP000279760">
    <property type="component" value="Chromosome 1"/>
</dbReference>
<evidence type="ECO:0000313" key="2">
    <source>
        <dbReference type="EMBL" id="AYV21450.1"/>
    </source>
</evidence>
<name>A0A3G4V9Q3_9VIBR</name>
<feature type="transmembrane region" description="Helical" evidence="1">
    <location>
        <begin position="99"/>
        <end position="123"/>
    </location>
</feature>